<evidence type="ECO:0000256" key="3">
    <source>
        <dbReference type="ARBA" id="ARBA00022989"/>
    </source>
</evidence>
<evidence type="ECO:0000313" key="8">
    <source>
        <dbReference type="Proteomes" id="UP000605897"/>
    </source>
</evidence>
<feature type="transmembrane region" description="Helical" evidence="5">
    <location>
        <begin position="144"/>
        <end position="165"/>
    </location>
</feature>
<evidence type="ECO:0000256" key="2">
    <source>
        <dbReference type="ARBA" id="ARBA00022692"/>
    </source>
</evidence>
<feature type="domain" description="Major facilitator superfamily (MFS) profile" evidence="6">
    <location>
        <begin position="19"/>
        <end position="408"/>
    </location>
</feature>
<evidence type="ECO:0000256" key="1">
    <source>
        <dbReference type="ARBA" id="ARBA00004651"/>
    </source>
</evidence>
<evidence type="ECO:0000259" key="6">
    <source>
        <dbReference type="PROSITE" id="PS50850"/>
    </source>
</evidence>
<dbReference type="Pfam" id="PF07690">
    <property type="entry name" value="MFS_1"/>
    <property type="match status" value="1"/>
</dbReference>
<feature type="transmembrane region" description="Helical" evidence="5">
    <location>
        <begin position="18"/>
        <end position="38"/>
    </location>
</feature>
<evidence type="ECO:0000256" key="5">
    <source>
        <dbReference type="SAM" id="Phobius"/>
    </source>
</evidence>
<feature type="transmembrane region" description="Helical" evidence="5">
    <location>
        <begin position="58"/>
        <end position="79"/>
    </location>
</feature>
<evidence type="ECO:0000256" key="4">
    <source>
        <dbReference type="ARBA" id="ARBA00023136"/>
    </source>
</evidence>
<keyword evidence="3 5" id="KW-1133">Transmembrane helix</keyword>
<dbReference type="Gene3D" id="1.20.1250.20">
    <property type="entry name" value="MFS general substrate transporter like domains"/>
    <property type="match status" value="2"/>
</dbReference>
<keyword evidence="2 5" id="KW-0812">Transmembrane</keyword>
<dbReference type="PROSITE" id="PS50850">
    <property type="entry name" value="MFS"/>
    <property type="match status" value="1"/>
</dbReference>
<feature type="transmembrane region" description="Helical" evidence="5">
    <location>
        <begin position="290"/>
        <end position="309"/>
    </location>
</feature>
<dbReference type="InterPro" id="IPR011701">
    <property type="entry name" value="MFS"/>
</dbReference>
<dbReference type="EMBL" id="BNAU01000008">
    <property type="protein sequence ID" value="GHF19695.1"/>
    <property type="molecule type" value="Genomic_DNA"/>
</dbReference>
<feature type="transmembrane region" description="Helical" evidence="5">
    <location>
        <begin position="264"/>
        <end position="283"/>
    </location>
</feature>
<gene>
    <name evidence="7" type="ORF">GCM10017786_62080</name>
</gene>
<proteinExistence type="predicted"/>
<sequence>MKLANPPRTGASAAHRRVVVAVCMIVTVIEGYNLIVYGSVVPLLLADPALGITGGQTGLIGGVVYLGAVLGALLAPALAERTTAKTTLATGIVVFGLGSLAFAVATGGTMLAFARLLNGLGVGAALTTAMTIARDQAPARRASLVVTITMAGIPLGGVVAALLAIPVLPAFGWRALFFTGAGLSVLIFAVLAPIHVPADPARAAAGQAWTGRRKLAALVAGRRKWILLAVAGAVIANMVAWQGLNVWAAQAMIDLGFSLSSALLFTFALTGAAVLGSFVTAWAADRHGSARIAVATGTCTIAGLAGMLVLPTGPVTAAVCIALMGIGGHSTMNLVHTTASSVFPAPARAAALGWSNGTSFIGAFFGPTLGGVAIGAGGAHAVFGTFAVAAGVCLVAVSALAGLARARRCDGPALNVHPPVAEALRDAG</sequence>
<dbReference type="InterPro" id="IPR020846">
    <property type="entry name" value="MFS_dom"/>
</dbReference>
<comment type="caution">
    <text evidence="7">The sequence shown here is derived from an EMBL/GenBank/DDBJ whole genome shotgun (WGS) entry which is preliminary data.</text>
</comment>
<accession>A0ABQ3JHD7</accession>
<dbReference type="PANTHER" id="PTHR23508">
    <property type="entry name" value="CARBOXYLIC ACID TRANSPORTER PROTEIN HOMOLOG"/>
    <property type="match status" value="1"/>
</dbReference>
<keyword evidence="4 5" id="KW-0472">Membrane</keyword>
<dbReference type="RefSeq" id="WP_229874818.1">
    <property type="nucleotide sequence ID" value="NZ_BNAU01000008.1"/>
</dbReference>
<keyword evidence="8" id="KW-1185">Reference proteome</keyword>
<dbReference type="Proteomes" id="UP000605897">
    <property type="component" value="Unassembled WGS sequence"/>
</dbReference>
<feature type="transmembrane region" description="Helical" evidence="5">
    <location>
        <begin position="315"/>
        <end position="335"/>
    </location>
</feature>
<feature type="transmembrane region" description="Helical" evidence="5">
    <location>
        <begin position="112"/>
        <end position="132"/>
    </location>
</feature>
<dbReference type="SUPFAM" id="SSF103473">
    <property type="entry name" value="MFS general substrate transporter"/>
    <property type="match status" value="1"/>
</dbReference>
<feature type="transmembrane region" description="Helical" evidence="5">
    <location>
        <begin position="225"/>
        <end position="244"/>
    </location>
</feature>
<feature type="transmembrane region" description="Helical" evidence="5">
    <location>
        <begin position="382"/>
        <end position="404"/>
    </location>
</feature>
<feature type="transmembrane region" description="Helical" evidence="5">
    <location>
        <begin position="171"/>
        <end position="192"/>
    </location>
</feature>
<organism evidence="7 8">
    <name type="scientific">Amycolatopsis deserti</name>
    <dbReference type="NCBI Taxonomy" id="185696"/>
    <lineage>
        <taxon>Bacteria</taxon>
        <taxon>Bacillati</taxon>
        <taxon>Actinomycetota</taxon>
        <taxon>Actinomycetes</taxon>
        <taxon>Pseudonocardiales</taxon>
        <taxon>Pseudonocardiaceae</taxon>
        <taxon>Amycolatopsis</taxon>
    </lineage>
</organism>
<name>A0ABQ3JHD7_9PSEU</name>
<reference evidence="8" key="1">
    <citation type="journal article" date="2019" name="Int. J. Syst. Evol. Microbiol.">
        <title>The Global Catalogue of Microorganisms (GCM) 10K type strain sequencing project: providing services to taxonomists for standard genome sequencing and annotation.</title>
        <authorList>
            <consortium name="The Broad Institute Genomics Platform"/>
            <consortium name="The Broad Institute Genome Sequencing Center for Infectious Disease"/>
            <person name="Wu L."/>
            <person name="Ma J."/>
        </authorList>
    </citation>
    <scope>NUCLEOTIDE SEQUENCE [LARGE SCALE GENOMIC DNA]</scope>
    <source>
        <strain evidence="8">CGMCC 4.7677</strain>
    </source>
</reference>
<feature type="transmembrane region" description="Helical" evidence="5">
    <location>
        <begin position="356"/>
        <end position="376"/>
    </location>
</feature>
<dbReference type="PANTHER" id="PTHR23508:SF10">
    <property type="entry name" value="CARBOXYLIC ACID TRANSPORTER PROTEIN HOMOLOG"/>
    <property type="match status" value="1"/>
</dbReference>
<comment type="subcellular location">
    <subcellularLocation>
        <location evidence="1">Cell membrane</location>
        <topology evidence="1">Multi-pass membrane protein</topology>
    </subcellularLocation>
</comment>
<protein>
    <submittedName>
        <fullName evidence="7">MFS transporter</fullName>
    </submittedName>
</protein>
<dbReference type="InterPro" id="IPR036259">
    <property type="entry name" value="MFS_trans_sf"/>
</dbReference>
<evidence type="ECO:0000313" key="7">
    <source>
        <dbReference type="EMBL" id="GHF19695.1"/>
    </source>
</evidence>
<feature type="transmembrane region" description="Helical" evidence="5">
    <location>
        <begin position="86"/>
        <end position="106"/>
    </location>
</feature>